<evidence type="ECO:0000259" key="1">
    <source>
        <dbReference type="Pfam" id="PF13590"/>
    </source>
</evidence>
<dbReference type="Pfam" id="PF13590">
    <property type="entry name" value="DUF4136"/>
    <property type="match status" value="1"/>
</dbReference>
<accession>A0A1I5U8F9</accession>
<sequence>MWKTISKFYITKSAMNRIYFALLAVAFGISSCASEKITVRSNDDFLLKNTDNHTFALVKDINFPENSNFDENVILDEIGNQMSYRGFKQVSQNADIVISYSVFDRNCKMADIRKISVGSSSPQERSEMHRLALKNGTLVIQMIDRRTQKPFWMGYATELFGKRHRLEDRVLRSATRSIFDNYKATANGYVAIR</sequence>
<protein>
    <recommendedName>
        <fullName evidence="1">DUF4136 domain-containing protein</fullName>
    </recommendedName>
</protein>
<evidence type="ECO:0000313" key="3">
    <source>
        <dbReference type="Proteomes" id="UP000199306"/>
    </source>
</evidence>
<dbReference type="AlphaFoldDB" id="A0A1I5U8F9"/>
<dbReference type="PROSITE" id="PS51257">
    <property type="entry name" value="PROKAR_LIPOPROTEIN"/>
    <property type="match status" value="1"/>
</dbReference>
<dbReference type="EMBL" id="FOXH01000007">
    <property type="protein sequence ID" value="SFP91544.1"/>
    <property type="molecule type" value="Genomic_DNA"/>
</dbReference>
<dbReference type="Gene3D" id="3.30.160.670">
    <property type="match status" value="1"/>
</dbReference>
<dbReference type="Proteomes" id="UP000199306">
    <property type="component" value="Unassembled WGS sequence"/>
</dbReference>
<evidence type="ECO:0000313" key="2">
    <source>
        <dbReference type="EMBL" id="SFP91544.1"/>
    </source>
</evidence>
<proteinExistence type="predicted"/>
<feature type="domain" description="DUF4136" evidence="1">
    <location>
        <begin position="50"/>
        <end position="182"/>
    </location>
</feature>
<name>A0A1I5U8F9_9BACT</name>
<gene>
    <name evidence="2" type="ORF">SAMN04515674_10747</name>
</gene>
<reference evidence="2 3" key="1">
    <citation type="submission" date="2016-10" db="EMBL/GenBank/DDBJ databases">
        <authorList>
            <person name="de Groot N.N."/>
        </authorList>
    </citation>
    <scope>NUCLEOTIDE SEQUENCE [LARGE SCALE GENOMIC DNA]</scope>
    <source>
        <strain evidence="3">E92,LMG 26720,CCM 7988</strain>
    </source>
</reference>
<organism evidence="2 3">
    <name type="scientific">Pseudarcicella hirudinis</name>
    <dbReference type="NCBI Taxonomy" id="1079859"/>
    <lineage>
        <taxon>Bacteria</taxon>
        <taxon>Pseudomonadati</taxon>
        <taxon>Bacteroidota</taxon>
        <taxon>Cytophagia</taxon>
        <taxon>Cytophagales</taxon>
        <taxon>Flectobacillaceae</taxon>
        <taxon>Pseudarcicella</taxon>
    </lineage>
</organism>
<dbReference type="InterPro" id="IPR025411">
    <property type="entry name" value="DUF4136"/>
</dbReference>
<keyword evidence="3" id="KW-1185">Reference proteome</keyword>